<feature type="transmembrane region" description="Helical" evidence="1">
    <location>
        <begin position="6"/>
        <end position="24"/>
    </location>
</feature>
<organism evidence="2 3">
    <name type="scientific">Algibacter agarivorans</name>
    <dbReference type="NCBI Taxonomy" id="1109741"/>
    <lineage>
        <taxon>Bacteria</taxon>
        <taxon>Pseudomonadati</taxon>
        <taxon>Bacteroidota</taxon>
        <taxon>Flavobacteriia</taxon>
        <taxon>Flavobacteriales</taxon>
        <taxon>Flavobacteriaceae</taxon>
        <taxon>Algibacter</taxon>
    </lineage>
</organism>
<sequence>MIKKIILTTALLMVLVPISVILIRKRTKRAKLRRKILNDGDDYKSSAKNIVDSISKSKTLYKELITAVHPDKFQDTGKRKKATDLASRITKSKKNYNDLVQLKGEVSEFLNN</sequence>
<gene>
    <name evidence="2" type="ORF">GCM10023314_01540</name>
</gene>
<keyword evidence="1" id="KW-0812">Transmembrane</keyword>
<dbReference type="Proteomes" id="UP001501302">
    <property type="component" value="Unassembled WGS sequence"/>
</dbReference>
<comment type="caution">
    <text evidence="2">The sequence shown here is derived from an EMBL/GenBank/DDBJ whole genome shotgun (WGS) entry which is preliminary data.</text>
</comment>
<keyword evidence="3" id="KW-1185">Reference proteome</keyword>
<dbReference type="RefSeq" id="WP_345189555.1">
    <property type="nucleotide sequence ID" value="NZ_BAABJJ010000001.1"/>
</dbReference>
<accession>A0ABP9G912</accession>
<dbReference type="EMBL" id="BAABJJ010000001">
    <property type="protein sequence ID" value="GAA4932842.1"/>
    <property type="molecule type" value="Genomic_DNA"/>
</dbReference>
<reference evidence="3" key="1">
    <citation type="journal article" date="2019" name="Int. J. Syst. Evol. Microbiol.">
        <title>The Global Catalogue of Microorganisms (GCM) 10K type strain sequencing project: providing services to taxonomists for standard genome sequencing and annotation.</title>
        <authorList>
            <consortium name="The Broad Institute Genomics Platform"/>
            <consortium name="The Broad Institute Genome Sequencing Center for Infectious Disease"/>
            <person name="Wu L."/>
            <person name="Ma J."/>
        </authorList>
    </citation>
    <scope>NUCLEOTIDE SEQUENCE [LARGE SCALE GENOMIC DNA]</scope>
    <source>
        <strain evidence="3">JCM 18285</strain>
    </source>
</reference>
<name>A0ABP9G912_9FLAO</name>
<keyword evidence="1" id="KW-1133">Transmembrane helix</keyword>
<evidence type="ECO:0000256" key="1">
    <source>
        <dbReference type="SAM" id="Phobius"/>
    </source>
</evidence>
<protein>
    <recommendedName>
        <fullName evidence="4">J domain-containing protein</fullName>
    </recommendedName>
</protein>
<evidence type="ECO:0008006" key="4">
    <source>
        <dbReference type="Google" id="ProtNLM"/>
    </source>
</evidence>
<evidence type="ECO:0000313" key="2">
    <source>
        <dbReference type="EMBL" id="GAA4932842.1"/>
    </source>
</evidence>
<evidence type="ECO:0000313" key="3">
    <source>
        <dbReference type="Proteomes" id="UP001501302"/>
    </source>
</evidence>
<proteinExistence type="predicted"/>
<keyword evidence="1" id="KW-0472">Membrane</keyword>